<organism evidence="13 14">
    <name type="scientific">Anaerobranca gottschalkii DSM 13577</name>
    <dbReference type="NCBI Taxonomy" id="1120990"/>
    <lineage>
        <taxon>Bacteria</taxon>
        <taxon>Bacillati</taxon>
        <taxon>Bacillota</taxon>
        <taxon>Clostridia</taxon>
        <taxon>Eubacteriales</taxon>
        <taxon>Proteinivoracaceae</taxon>
        <taxon>Anaerobranca</taxon>
    </lineage>
</organism>
<dbReference type="InterPro" id="IPR005130">
    <property type="entry name" value="Ser_deHydtase-like_asu"/>
</dbReference>
<accession>A0A1H9YYM1</accession>
<evidence type="ECO:0000313" key="14">
    <source>
        <dbReference type="Proteomes" id="UP000243819"/>
    </source>
</evidence>
<dbReference type="Proteomes" id="UP000243819">
    <property type="component" value="Unassembled WGS sequence"/>
</dbReference>
<evidence type="ECO:0000256" key="6">
    <source>
        <dbReference type="ARBA" id="ARBA00022723"/>
    </source>
</evidence>
<evidence type="ECO:0000256" key="8">
    <source>
        <dbReference type="ARBA" id="ARBA00023014"/>
    </source>
</evidence>
<comment type="cofactor">
    <cofactor evidence="1 11">
        <name>[4Fe-4S] cluster</name>
        <dbReference type="ChEBI" id="CHEBI:49883"/>
    </cofactor>
</comment>
<dbReference type="STRING" id="1120990.SAMN03080614_100596"/>
<dbReference type="NCBIfam" id="TIGR00718">
    <property type="entry name" value="sda_alpha"/>
    <property type="match status" value="1"/>
</dbReference>
<comment type="catalytic activity">
    <reaction evidence="10 11">
        <text>L-serine = pyruvate + NH4(+)</text>
        <dbReference type="Rhea" id="RHEA:19169"/>
        <dbReference type="ChEBI" id="CHEBI:15361"/>
        <dbReference type="ChEBI" id="CHEBI:28938"/>
        <dbReference type="ChEBI" id="CHEBI:33384"/>
        <dbReference type="EC" id="4.3.1.17"/>
    </reaction>
</comment>
<evidence type="ECO:0000256" key="10">
    <source>
        <dbReference type="ARBA" id="ARBA00049406"/>
    </source>
</evidence>
<keyword evidence="5 11" id="KW-0004">4Fe-4S</keyword>
<sequence>MHFPDNLKDMLIKAKEMNCSLSDLVIKIESEKAEKSTEEIFQKMMGYWKIMKEGINKGIEENIKSVSGLTGGDAKKYHLENKGLLGEIAQKAVAYSMAMAEVNAAMGKIVATPTAGSCGILPGVLLSISEAKKIEDDKVVKSLFTAAYIGHVIAKKGTVAGAEGGCQAECGSAAAMAAAAVVELLGGELENILDAVAIALQSIMGLVCDPVAGLVEIPCIIRNGSCAVTAVMAADLALAGVKSVIPADEVISAMAEVGSLLPVELRETSMAGLANTPTARAIEEKLGG</sequence>
<proteinExistence type="inferred from homology"/>
<dbReference type="GO" id="GO:0006094">
    <property type="term" value="P:gluconeogenesis"/>
    <property type="evidence" value="ECO:0007669"/>
    <property type="project" value="UniProtKB-KW"/>
</dbReference>
<evidence type="ECO:0000259" key="12">
    <source>
        <dbReference type="Pfam" id="PF03313"/>
    </source>
</evidence>
<dbReference type="AlphaFoldDB" id="A0A1H9YYM1"/>
<evidence type="ECO:0000256" key="7">
    <source>
        <dbReference type="ARBA" id="ARBA00023004"/>
    </source>
</evidence>
<dbReference type="InterPro" id="IPR004642">
    <property type="entry name" value="Ser_deHydtase_asu"/>
</dbReference>
<dbReference type="GO" id="GO:0003941">
    <property type="term" value="F:L-serine ammonia-lyase activity"/>
    <property type="evidence" value="ECO:0007669"/>
    <property type="project" value="UniProtKB-UniRule"/>
</dbReference>
<protein>
    <recommendedName>
        <fullName evidence="11">L-serine dehydratase</fullName>
        <ecNumber evidence="11">4.3.1.17</ecNumber>
    </recommendedName>
</protein>
<dbReference type="RefSeq" id="WP_091348980.1">
    <property type="nucleotide sequence ID" value="NZ_FOIF01000005.1"/>
</dbReference>
<keyword evidence="4 11" id="KW-0312">Gluconeogenesis</keyword>
<dbReference type="GO" id="GO:0046872">
    <property type="term" value="F:metal ion binding"/>
    <property type="evidence" value="ECO:0007669"/>
    <property type="project" value="UniProtKB-KW"/>
</dbReference>
<dbReference type="GO" id="GO:0051539">
    <property type="term" value="F:4 iron, 4 sulfur cluster binding"/>
    <property type="evidence" value="ECO:0007669"/>
    <property type="project" value="UniProtKB-UniRule"/>
</dbReference>
<evidence type="ECO:0000256" key="11">
    <source>
        <dbReference type="RuleBase" id="RU366059"/>
    </source>
</evidence>
<keyword evidence="7 11" id="KW-0408">Iron</keyword>
<comment type="similarity">
    <text evidence="3 11">Belongs to the iron-sulfur dependent L-serine dehydratase family.</text>
</comment>
<feature type="domain" description="Serine dehydratase-like alpha subunit" evidence="12">
    <location>
        <begin position="17"/>
        <end position="274"/>
    </location>
</feature>
<name>A0A1H9YYM1_9FIRM</name>
<keyword evidence="8 11" id="KW-0411">Iron-sulfur</keyword>
<evidence type="ECO:0000256" key="9">
    <source>
        <dbReference type="ARBA" id="ARBA00023239"/>
    </source>
</evidence>
<keyword evidence="14" id="KW-1185">Reference proteome</keyword>
<evidence type="ECO:0000256" key="2">
    <source>
        <dbReference type="ARBA" id="ARBA00004742"/>
    </source>
</evidence>
<evidence type="ECO:0000256" key="3">
    <source>
        <dbReference type="ARBA" id="ARBA00008636"/>
    </source>
</evidence>
<dbReference type="EC" id="4.3.1.17" evidence="11"/>
<dbReference type="OrthoDB" id="9805537at2"/>
<dbReference type="PANTHER" id="PTHR30182">
    <property type="entry name" value="L-SERINE DEHYDRATASE"/>
    <property type="match status" value="1"/>
</dbReference>
<comment type="pathway">
    <text evidence="2">Carbohydrate biosynthesis; gluconeogenesis.</text>
</comment>
<dbReference type="EMBL" id="FOIF01000005">
    <property type="protein sequence ID" value="SES74204.1"/>
    <property type="molecule type" value="Genomic_DNA"/>
</dbReference>
<evidence type="ECO:0000256" key="4">
    <source>
        <dbReference type="ARBA" id="ARBA00022432"/>
    </source>
</evidence>
<gene>
    <name evidence="13" type="ORF">SAMN03080614_100596</name>
</gene>
<keyword evidence="6 11" id="KW-0479">Metal-binding</keyword>
<evidence type="ECO:0000256" key="1">
    <source>
        <dbReference type="ARBA" id="ARBA00001966"/>
    </source>
</evidence>
<dbReference type="InterPro" id="IPR051318">
    <property type="entry name" value="Fe-S_L-Ser"/>
</dbReference>
<keyword evidence="9 11" id="KW-0456">Lyase</keyword>
<reference evidence="14" key="1">
    <citation type="submission" date="2016-10" db="EMBL/GenBank/DDBJ databases">
        <authorList>
            <person name="Varghese N."/>
            <person name="Submissions S."/>
        </authorList>
    </citation>
    <scope>NUCLEOTIDE SEQUENCE [LARGE SCALE GENOMIC DNA]</scope>
    <source>
        <strain evidence="14">DSM 13577</strain>
    </source>
</reference>
<dbReference type="Pfam" id="PF03313">
    <property type="entry name" value="SDH_alpha"/>
    <property type="match status" value="1"/>
</dbReference>
<evidence type="ECO:0000313" key="13">
    <source>
        <dbReference type="EMBL" id="SES74204.1"/>
    </source>
</evidence>
<dbReference type="PANTHER" id="PTHR30182:SF1">
    <property type="entry name" value="L-SERINE DEHYDRATASE 1"/>
    <property type="match status" value="1"/>
</dbReference>
<evidence type="ECO:0000256" key="5">
    <source>
        <dbReference type="ARBA" id="ARBA00022485"/>
    </source>
</evidence>